<accession>A0ABW6BJ47</accession>
<dbReference type="EMBL" id="JBHUPB010000012">
    <property type="protein sequence ID" value="MFD2969516.1"/>
    <property type="molecule type" value="Genomic_DNA"/>
</dbReference>
<evidence type="ECO:0000313" key="3">
    <source>
        <dbReference type="Proteomes" id="UP001597525"/>
    </source>
</evidence>
<evidence type="ECO:0008006" key="4">
    <source>
        <dbReference type="Google" id="ProtNLM"/>
    </source>
</evidence>
<evidence type="ECO:0000256" key="1">
    <source>
        <dbReference type="SAM" id="Phobius"/>
    </source>
</evidence>
<proteinExistence type="predicted"/>
<keyword evidence="1" id="KW-0472">Membrane</keyword>
<keyword evidence="3" id="KW-1185">Reference proteome</keyword>
<dbReference type="Proteomes" id="UP001597525">
    <property type="component" value="Unassembled WGS sequence"/>
</dbReference>
<keyword evidence="1" id="KW-1133">Transmembrane helix</keyword>
<dbReference type="RefSeq" id="WP_380936661.1">
    <property type="nucleotide sequence ID" value="NZ_JBHUPB010000012.1"/>
</dbReference>
<protein>
    <recommendedName>
        <fullName evidence="4">Prepilin type IV endopeptidase peptidase domain-containing protein</fullName>
    </recommendedName>
</protein>
<gene>
    <name evidence="2" type="ORF">ACFS7Y_19130</name>
</gene>
<reference evidence="3" key="1">
    <citation type="journal article" date="2019" name="Int. J. Syst. Evol. Microbiol.">
        <title>The Global Catalogue of Microorganisms (GCM) 10K type strain sequencing project: providing services to taxonomists for standard genome sequencing and annotation.</title>
        <authorList>
            <consortium name="The Broad Institute Genomics Platform"/>
            <consortium name="The Broad Institute Genome Sequencing Center for Infectious Disease"/>
            <person name="Wu L."/>
            <person name="Ma J."/>
        </authorList>
    </citation>
    <scope>NUCLEOTIDE SEQUENCE [LARGE SCALE GENOMIC DNA]</scope>
    <source>
        <strain evidence="3">KCTC 22814</strain>
    </source>
</reference>
<name>A0ABW6BJ47_9SPHI</name>
<keyword evidence="1" id="KW-0812">Transmembrane</keyword>
<organism evidence="2 3">
    <name type="scientific">Sphingobacterium bambusae</name>
    <dbReference type="NCBI Taxonomy" id="662858"/>
    <lineage>
        <taxon>Bacteria</taxon>
        <taxon>Pseudomonadati</taxon>
        <taxon>Bacteroidota</taxon>
        <taxon>Sphingobacteriia</taxon>
        <taxon>Sphingobacteriales</taxon>
        <taxon>Sphingobacteriaceae</taxon>
        <taxon>Sphingobacterium</taxon>
    </lineage>
</organism>
<feature type="transmembrane region" description="Helical" evidence="1">
    <location>
        <begin position="102"/>
        <end position="121"/>
    </location>
</feature>
<feature type="transmembrane region" description="Helical" evidence="1">
    <location>
        <begin position="76"/>
        <end position="96"/>
    </location>
</feature>
<sequence>MINAIILILSASSAVLTHLLHMRFKQGPVRASALLALAVGLISHCFPIWLSPDLSKHIPLVVIGASFIGMVSSDRLANMLGIVIAGLLFGLIYLHTSRYFDGYGGALGTAACIAVLVCMAIPHLSSKRKLTVGVLQLRRMLFNRSRKIKQRGRNRGL</sequence>
<evidence type="ECO:0000313" key="2">
    <source>
        <dbReference type="EMBL" id="MFD2969516.1"/>
    </source>
</evidence>
<comment type="caution">
    <text evidence="2">The sequence shown here is derived from an EMBL/GenBank/DDBJ whole genome shotgun (WGS) entry which is preliminary data.</text>
</comment>
<feature type="transmembrane region" description="Helical" evidence="1">
    <location>
        <begin position="33"/>
        <end position="50"/>
    </location>
</feature>